<gene>
    <name evidence="3" type="ORF">MHUMG1_06391</name>
</gene>
<keyword evidence="2" id="KW-0812">Transmembrane</keyword>
<dbReference type="EMBL" id="JACEFI010000011">
    <property type="protein sequence ID" value="KAH0595843.1"/>
    <property type="molecule type" value="Genomic_DNA"/>
</dbReference>
<evidence type="ECO:0000256" key="2">
    <source>
        <dbReference type="SAM" id="Phobius"/>
    </source>
</evidence>
<evidence type="ECO:0000313" key="4">
    <source>
        <dbReference type="Proteomes" id="UP000764110"/>
    </source>
</evidence>
<feature type="transmembrane region" description="Helical" evidence="2">
    <location>
        <begin position="96"/>
        <end position="118"/>
    </location>
</feature>
<keyword evidence="2" id="KW-1133">Transmembrane helix</keyword>
<organism evidence="3 4">
    <name type="scientific">Metarhizium humberi</name>
    <dbReference type="NCBI Taxonomy" id="2596975"/>
    <lineage>
        <taxon>Eukaryota</taxon>
        <taxon>Fungi</taxon>
        <taxon>Dikarya</taxon>
        <taxon>Ascomycota</taxon>
        <taxon>Pezizomycotina</taxon>
        <taxon>Sordariomycetes</taxon>
        <taxon>Hypocreomycetidae</taxon>
        <taxon>Hypocreales</taxon>
        <taxon>Clavicipitaceae</taxon>
        <taxon>Metarhizium</taxon>
    </lineage>
</organism>
<protein>
    <submittedName>
        <fullName evidence="3">Uncharacterized protein</fullName>
    </submittedName>
</protein>
<reference evidence="3 4" key="1">
    <citation type="submission" date="2020-07" db="EMBL/GenBank/DDBJ databases">
        <title>Metarhizium humberi genome.</title>
        <authorList>
            <person name="Lysoe E."/>
        </authorList>
    </citation>
    <scope>NUCLEOTIDE SEQUENCE [LARGE SCALE GENOMIC DNA]</scope>
    <source>
        <strain evidence="3 4">ESALQ1638</strain>
    </source>
</reference>
<feature type="compositionally biased region" description="Basic residues" evidence="1">
    <location>
        <begin position="1"/>
        <end position="11"/>
    </location>
</feature>
<comment type="caution">
    <text evidence="3">The sequence shown here is derived from an EMBL/GenBank/DDBJ whole genome shotgun (WGS) entry which is preliminary data.</text>
</comment>
<dbReference type="AlphaFoldDB" id="A0A9P8M8H4"/>
<keyword evidence="4" id="KW-1185">Reference proteome</keyword>
<evidence type="ECO:0000313" key="3">
    <source>
        <dbReference type="EMBL" id="KAH0595843.1"/>
    </source>
</evidence>
<proteinExistence type="predicted"/>
<dbReference type="Proteomes" id="UP000764110">
    <property type="component" value="Unassembled WGS sequence"/>
</dbReference>
<feature type="region of interest" description="Disordered" evidence="1">
    <location>
        <begin position="1"/>
        <end position="24"/>
    </location>
</feature>
<evidence type="ECO:0000256" key="1">
    <source>
        <dbReference type="SAM" id="MobiDB-lite"/>
    </source>
</evidence>
<name>A0A9P8M8H4_9HYPO</name>
<sequence>MQIGHGRYRGGYRRERRPDSANRPALKLPKDIQIAVDWLGDGVPVRCQEEQPKYHPQAVGQVQNLRGTKECMMLILKAKHTTARLSSTASVDGWRLVPFAMMLSETVAVFSLCVLVVLSSSNTLGKEPAMCVMYKDV</sequence>
<keyword evidence="2" id="KW-0472">Membrane</keyword>
<accession>A0A9P8M8H4</accession>